<proteinExistence type="predicted"/>
<dbReference type="EMBL" id="JBCHKQ010000002">
    <property type="protein sequence ID" value="MEM5947879.1"/>
    <property type="molecule type" value="Genomic_DNA"/>
</dbReference>
<evidence type="ECO:0008006" key="4">
    <source>
        <dbReference type="Google" id="ProtNLM"/>
    </source>
</evidence>
<feature type="transmembrane region" description="Helical" evidence="1">
    <location>
        <begin position="222"/>
        <end position="242"/>
    </location>
</feature>
<evidence type="ECO:0000313" key="2">
    <source>
        <dbReference type="EMBL" id="MEM5947879.1"/>
    </source>
</evidence>
<keyword evidence="1" id="KW-1133">Transmembrane helix</keyword>
<organism evidence="2 3">
    <name type="scientific">Rarispira pelagica</name>
    <dbReference type="NCBI Taxonomy" id="3141764"/>
    <lineage>
        <taxon>Bacteria</taxon>
        <taxon>Pseudomonadati</taxon>
        <taxon>Spirochaetota</taxon>
        <taxon>Spirochaetia</taxon>
        <taxon>Winmispirales</taxon>
        <taxon>Winmispiraceae</taxon>
        <taxon>Rarispira</taxon>
    </lineage>
</organism>
<evidence type="ECO:0000256" key="1">
    <source>
        <dbReference type="SAM" id="Phobius"/>
    </source>
</evidence>
<protein>
    <recommendedName>
        <fullName evidence="4">DUF697 domain-containing protein</fullName>
    </recommendedName>
</protein>
<keyword evidence="3" id="KW-1185">Reference proteome</keyword>
<keyword evidence="1" id="KW-0812">Transmembrane</keyword>
<feature type="transmembrane region" description="Helical" evidence="1">
    <location>
        <begin position="6"/>
        <end position="34"/>
    </location>
</feature>
<comment type="caution">
    <text evidence="2">The sequence shown here is derived from an EMBL/GenBank/DDBJ whole genome shotgun (WGS) entry which is preliminary data.</text>
</comment>
<reference evidence="2 3" key="1">
    <citation type="submission" date="2024-03" db="EMBL/GenBank/DDBJ databases">
        <title>Ignisphaera cupida sp. nov., a hyperthermophilic hydrolytic archaeon from a hot spring of Kamchatka, and proposal of Ignisphaeraceae fam. nov.</title>
        <authorList>
            <person name="Podosokorskaya O.A."/>
            <person name="Elcheninov A.G."/>
            <person name="Maltseva A.I."/>
            <person name="Zayulina K.S."/>
            <person name="Novikov A."/>
            <person name="Merkel A.Y."/>
        </authorList>
    </citation>
    <scope>NUCLEOTIDE SEQUENCE [LARGE SCALE GENOMIC DNA]</scope>
    <source>
        <strain evidence="2 3">38H-sp</strain>
    </source>
</reference>
<name>A0ABU9UBL3_9SPIR</name>
<dbReference type="Proteomes" id="UP001466331">
    <property type="component" value="Unassembled WGS sequence"/>
</dbReference>
<keyword evidence="1" id="KW-0472">Membrane</keyword>
<dbReference type="RefSeq" id="WP_420069326.1">
    <property type="nucleotide sequence ID" value="NZ_JBCHKQ010000002.1"/>
</dbReference>
<feature type="transmembrane region" description="Helical" evidence="1">
    <location>
        <begin position="183"/>
        <end position="210"/>
    </location>
</feature>
<accession>A0ABU9UBL3</accession>
<gene>
    <name evidence="2" type="ORF">WKV44_04920</name>
</gene>
<evidence type="ECO:0000313" key="3">
    <source>
        <dbReference type="Proteomes" id="UP001466331"/>
    </source>
</evidence>
<sequence length="511" mass="59775">MDYIRLVLISLLFALPIILIPIFMRFIVSSIILWRTRKRFFPMENSYFEEGWQKSDTALIKKLEQYIKSRVKTYIILDINPATDLEEILLQIETHYRDKTKKQKKNNASETEEKLSYSFSLLRILECLYIAQEDFISRSSDKLWFKIIKKSKLIWFYRTRYFQIFTAIINRFKPLKILWQTRILGKALAITIFLTFFPILGLPAIIFYSIRSIITSVFLEGFFRFFYAAILYQISYYGLFLYGRDNPHIEERLAKISQDTIKDISKQTEEKIKKLLTEGKHSQYYEKAIEIYKTSLTTMDIPQDELFAKRRAQKLDFMDRIKNTAFDFLNSAGKAYKELLIPPTQSINDLEKIKLLYKNISSIYAAGLEEPIYNMRIGNILEALEISTIYLLNTLRNIPGGRLAASKITLEFIITLKNTSEHPVVKNTTEIITGNYKGLALGRKLGVIQKGIRGIQKASRIAVEAILPVALRFLQDIIRKELYHKAGRTLIYSWEKSAQKQAPDFLLRQKD</sequence>